<evidence type="ECO:0000313" key="2">
    <source>
        <dbReference type="EMBL" id="MBP3950154.1"/>
    </source>
</evidence>
<organism evidence="2 3">
    <name type="scientific">Halalkalibacter suaedae</name>
    <dbReference type="NCBI Taxonomy" id="2822140"/>
    <lineage>
        <taxon>Bacteria</taxon>
        <taxon>Bacillati</taxon>
        <taxon>Bacillota</taxon>
        <taxon>Bacilli</taxon>
        <taxon>Bacillales</taxon>
        <taxon>Bacillaceae</taxon>
        <taxon>Halalkalibacter</taxon>
    </lineage>
</organism>
<proteinExistence type="predicted"/>
<sequence>MKPYLIEDGVTAYADVAEFYWPFFDDRNDSSYEQLTITVHPPEPTSGKIYYCNDGHPDDNFDDLVFKIEIIR</sequence>
<evidence type="ECO:0000259" key="1">
    <source>
        <dbReference type="Pfam" id="PF09972"/>
    </source>
</evidence>
<gene>
    <name evidence="2" type="ORF">J7W16_03345</name>
</gene>
<keyword evidence="3" id="KW-1185">Reference proteome</keyword>
<evidence type="ECO:0000313" key="3">
    <source>
        <dbReference type="Proteomes" id="UP000678228"/>
    </source>
</evidence>
<name>A0A940WY74_9BACI</name>
<dbReference type="EMBL" id="JAGKSQ010000001">
    <property type="protein sequence ID" value="MBP3950154.1"/>
    <property type="molecule type" value="Genomic_DNA"/>
</dbReference>
<accession>A0A940WY74</accession>
<dbReference type="Pfam" id="PF09972">
    <property type="entry name" value="DUF2207"/>
    <property type="match status" value="1"/>
</dbReference>
<dbReference type="Proteomes" id="UP000678228">
    <property type="component" value="Unassembled WGS sequence"/>
</dbReference>
<reference evidence="2" key="1">
    <citation type="submission" date="2021-03" db="EMBL/GenBank/DDBJ databases">
        <title>Bacillus suaedae sp. nov., isolated from Suaeda aralocaspica.</title>
        <authorList>
            <person name="Lei R.F.R."/>
        </authorList>
    </citation>
    <scope>NUCLEOTIDE SEQUENCE</scope>
    <source>
        <strain evidence="2">YZJH907-2</strain>
    </source>
</reference>
<feature type="domain" description="DUF2207" evidence="1">
    <location>
        <begin position="4"/>
        <end position="48"/>
    </location>
</feature>
<dbReference type="RefSeq" id="WP_210595764.1">
    <property type="nucleotide sequence ID" value="NZ_JAGKSQ010000001.1"/>
</dbReference>
<dbReference type="AlphaFoldDB" id="A0A940WY74"/>
<protein>
    <submittedName>
        <fullName evidence="2">DUF2207 domain-containing protein</fullName>
    </submittedName>
</protein>
<dbReference type="InterPro" id="IPR018702">
    <property type="entry name" value="DUF2207"/>
</dbReference>
<comment type="caution">
    <text evidence="2">The sequence shown here is derived from an EMBL/GenBank/DDBJ whole genome shotgun (WGS) entry which is preliminary data.</text>
</comment>